<evidence type="ECO:0000313" key="3">
    <source>
        <dbReference type="Proteomes" id="UP000244178"/>
    </source>
</evidence>
<gene>
    <name evidence="2" type="ORF">C5U62_24200</name>
</gene>
<keyword evidence="1" id="KW-0732">Signal</keyword>
<dbReference type="RefSeq" id="WP_108545811.1">
    <property type="nucleotide sequence ID" value="NZ_PIZE01000005.1"/>
</dbReference>
<dbReference type="EMBL" id="PYJM01000006">
    <property type="protein sequence ID" value="PUA42495.1"/>
    <property type="molecule type" value="Genomic_DNA"/>
</dbReference>
<comment type="caution">
    <text evidence="2">The sequence shown here is derived from an EMBL/GenBank/DDBJ whole genome shotgun (WGS) entry which is preliminary data.</text>
</comment>
<accession>A0A2T6GEA6</accession>
<evidence type="ECO:0000256" key="1">
    <source>
        <dbReference type="SAM" id="SignalP"/>
    </source>
</evidence>
<sequence length="148" mass="16237">MNSAVRRLIAVALMSVGGLSLADSVAQGRDEALALSILKHLEVNGFRNSLRPRHYPDGTTLGQTPYRIYEKAAGAEGTYNATDEEQSWVYSVRVMEQGKQGITICFVDQNLRGSYLAASPLRVEKNRAGHYVVVKELPTTPACRITRG</sequence>
<reference evidence="2 3" key="1">
    <citation type="submission" date="2018-03" db="EMBL/GenBank/DDBJ databases">
        <title>Draft genome sequence of the plant growth promoting rhizobacterium Pseudomonas protegens strain BNJ-SS-45 isolated from wheat (Triticum aestivum) rhizosphere.</title>
        <authorList>
            <person name="Bajpai A."/>
            <person name="Shende K."/>
            <person name="Meena N."/>
            <person name="Upadhyayula S.R."/>
            <person name="Suravajhala P."/>
            <person name="Medicherla K.M."/>
            <person name="Johri B.N."/>
        </authorList>
    </citation>
    <scope>NUCLEOTIDE SEQUENCE [LARGE SCALE GENOMIC DNA]</scope>
    <source>
        <strain evidence="2 3">BNJ-SS-45</strain>
    </source>
</reference>
<feature type="chain" id="PRO_5015446313" evidence="1">
    <location>
        <begin position="23"/>
        <end position="148"/>
    </location>
</feature>
<name>A0A2T6GEA6_9PSED</name>
<protein>
    <submittedName>
        <fullName evidence="2">Pesticin immunity protein</fullName>
    </submittedName>
</protein>
<evidence type="ECO:0000313" key="2">
    <source>
        <dbReference type="EMBL" id="PUA42495.1"/>
    </source>
</evidence>
<feature type="signal peptide" evidence="1">
    <location>
        <begin position="1"/>
        <end position="22"/>
    </location>
</feature>
<dbReference type="Proteomes" id="UP000244178">
    <property type="component" value="Unassembled WGS sequence"/>
</dbReference>
<dbReference type="AlphaFoldDB" id="A0A2T6GEA6"/>
<organism evidence="2 3">
    <name type="scientific">Pseudomonas protegens</name>
    <dbReference type="NCBI Taxonomy" id="380021"/>
    <lineage>
        <taxon>Bacteria</taxon>
        <taxon>Pseudomonadati</taxon>
        <taxon>Pseudomonadota</taxon>
        <taxon>Gammaproteobacteria</taxon>
        <taxon>Pseudomonadales</taxon>
        <taxon>Pseudomonadaceae</taxon>
        <taxon>Pseudomonas</taxon>
    </lineage>
</organism>
<proteinExistence type="predicted"/>